<dbReference type="InterPro" id="IPR011990">
    <property type="entry name" value="TPR-like_helical_dom_sf"/>
</dbReference>
<dbReference type="SMART" id="SM00028">
    <property type="entry name" value="TPR"/>
    <property type="match status" value="7"/>
</dbReference>
<keyword evidence="4" id="KW-0804">Transcription</keyword>
<dbReference type="InterPro" id="IPR019734">
    <property type="entry name" value="TPR_rpt"/>
</dbReference>
<dbReference type="PROSITE" id="PS50005">
    <property type="entry name" value="TPR"/>
    <property type="match status" value="2"/>
</dbReference>
<dbReference type="InterPro" id="IPR001867">
    <property type="entry name" value="OmpR/PhoB-type_DNA-bd"/>
</dbReference>
<dbReference type="Pfam" id="PF00486">
    <property type="entry name" value="Trans_reg_C"/>
    <property type="match status" value="1"/>
</dbReference>
<dbReference type="RefSeq" id="WP_343968771.1">
    <property type="nucleotide sequence ID" value="NZ_BAAAGK010000067.1"/>
</dbReference>
<protein>
    <submittedName>
        <fullName evidence="8">BTAD domain-containing putative transcriptional regulator</fullName>
    </submittedName>
</protein>
<dbReference type="InterPro" id="IPR002182">
    <property type="entry name" value="NB-ARC"/>
</dbReference>
<dbReference type="Gene3D" id="1.10.10.10">
    <property type="entry name" value="Winged helix-like DNA-binding domain superfamily/Winged helix DNA-binding domain"/>
    <property type="match status" value="1"/>
</dbReference>
<dbReference type="SUPFAM" id="SSF52540">
    <property type="entry name" value="P-loop containing nucleoside triphosphate hydrolases"/>
    <property type="match status" value="1"/>
</dbReference>
<dbReference type="SUPFAM" id="SSF46894">
    <property type="entry name" value="C-terminal effector domain of the bipartite response regulators"/>
    <property type="match status" value="1"/>
</dbReference>
<keyword evidence="3 6" id="KW-0238">DNA-binding</keyword>
<dbReference type="InterPro" id="IPR051677">
    <property type="entry name" value="AfsR-DnrI-RedD_regulator"/>
</dbReference>
<dbReference type="PROSITE" id="PS51755">
    <property type="entry name" value="OMPR_PHOB"/>
    <property type="match status" value="1"/>
</dbReference>
<feature type="repeat" description="TPR" evidence="5">
    <location>
        <begin position="883"/>
        <end position="916"/>
    </location>
</feature>
<accession>A0ABW2T053</accession>
<dbReference type="SUPFAM" id="SSF48452">
    <property type="entry name" value="TPR-like"/>
    <property type="match status" value="3"/>
</dbReference>
<evidence type="ECO:0000313" key="8">
    <source>
        <dbReference type="EMBL" id="MFC7601678.1"/>
    </source>
</evidence>
<evidence type="ECO:0000256" key="1">
    <source>
        <dbReference type="ARBA" id="ARBA00005820"/>
    </source>
</evidence>
<evidence type="ECO:0000256" key="2">
    <source>
        <dbReference type="ARBA" id="ARBA00023015"/>
    </source>
</evidence>
<evidence type="ECO:0000256" key="3">
    <source>
        <dbReference type="ARBA" id="ARBA00023125"/>
    </source>
</evidence>
<feature type="domain" description="OmpR/PhoB-type" evidence="7">
    <location>
        <begin position="1"/>
        <end position="90"/>
    </location>
</feature>
<dbReference type="InterPro" id="IPR005158">
    <property type="entry name" value="BTAD"/>
</dbReference>
<feature type="repeat" description="TPR" evidence="5">
    <location>
        <begin position="923"/>
        <end position="956"/>
    </location>
</feature>
<dbReference type="PRINTS" id="PR00364">
    <property type="entry name" value="DISEASERSIST"/>
</dbReference>
<dbReference type="Pfam" id="PF00931">
    <property type="entry name" value="NB-ARC"/>
    <property type="match status" value="1"/>
</dbReference>
<sequence>MEFRVLGPVGIWRDERFVSIVGQKQRTLLAVLVLNANRVVSHDRLLVALWGSAVPASGRRLLHNHLWSLRRLLGDIAALASSPAGYALQLPAGSSDLDVFDTKVEQARTALSAGDAAQAAERFREALSLWRGPALAGTHPEFQLTEGPGLEERRVVTLTERIDVDLALGGNSELIAELRRFVAENPLHEKFRGQLMLALYREGRAAEALEEYRIVHRHFRNELGLEPGEDLARLHQAILSADPSLDPEPRRLEVPVAPRSLPIPRQLPSDIARFTGRKDDLRQLDLMLSTGKGGVPAMVITSIAGTAGIGKTALATHWGHRVAGLFPDGQLYVNLRGYSQGQPVAAAQALHRLLRGLGVAVEEIPQEVDERETLYRSLLADRRVLVVLDNAASPDQVRPLLPGSPSCKVIITSRDSLRGLWVTHDVRGMTLDVLSADEARDLLVAILGTERVRGEAEALSQLARLCGHLPLALRLAAAHLTGQPSLSVDDMVARLRDENPLVALDIGEDPHSGVRAAFELSYRALPETARRVFRLMGFHPGPDIGVDAVLVLAGLPSSEGRAAIDRLVAAHLIQRGEGGRLAMHDLVRVYARDRGDQHDPATDRRDALSRLFEWYLHTADEAMNSIDPGRLTMLHDVSPEARIGKKFTQSNDASEWLEAEYQSLVAVIGHCSSYGWPVHAWKMARTLSRFFYFQDRIEDWLVSHEQALTAARELGDRRAEAEVLGSLAYANVFAGNHEEYLNLQWRVLELCQAAGNRKGEAKALCDVGYGLLRIGRLPQAIEACLRSLEVEKATGARPSATGGLYRLAIAYKQVGRLEEALDCLRECLLHVREKGDRRNENEGYILIHLGEVQNGLGHTEDALRSHLEAFGIGRQAGNSRLEADALNNLGRGYRRQGRYLEAVEHHEKALMRARELRNRELECDVLIALGRTFLAMGEHDDALDNHQAALKLSVDIKYVYFEGHAHKGLAEALDGLGREEEARVHRKEALTLFARMGIPQIAVIERSAVL</sequence>
<dbReference type="Pfam" id="PF03704">
    <property type="entry name" value="BTAD"/>
    <property type="match status" value="1"/>
</dbReference>
<reference evidence="9" key="1">
    <citation type="journal article" date="2019" name="Int. J. Syst. Evol. Microbiol.">
        <title>The Global Catalogue of Microorganisms (GCM) 10K type strain sequencing project: providing services to taxonomists for standard genome sequencing and annotation.</title>
        <authorList>
            <consortium name="The Broad Institute Genomics Platform"/>
            <consortium name="The Broad Institute Genome Sequencing Center for Infectious Disease"/>
            <person name="Wu L."/>
            <person name="Ma J."/>
        </authorList>
    </citation>
    <scope>NUCLEOTIDE SEQUENCE [LARGE SCALE GENOMIC DNA]</scope>
    <source>
        <strain evidence="9">JCM 10083</strain>
    </source>
</reference>
<dbReference type="PANTHER" id="PTHR35807:SF1">
    <property type="entry name" value="TRANSCRIPTIONAL REGULATOR REDD"/>
    <property type="match status" value="1"/>
</dbReference>
<dbReference type="InterPro" id="IPR016032">
    <property type="entry name" value="Sig_transdc_resp-reg_C-effctor"/>
</dbReference>
<dbReference type="Proteomes" id="UP001596514">
    <property type="component" value="Unassembled WGS sequence"/>
</dbReference>
<dbReference type="InterPro" id="IPR036388">
    <property type="entry name" value="WH-like_DNA-bd_sf"/>
</dbReference>
<dbReference type="Pfam" id="PF13424">
    <property type="entry name" value="TPR_12"/>
    <property type="match status" value="2"/>
</dbReference>
<dbReference type="SMART" id="SM01043">
    <property type="entry name" value="BTAD"/>
    <property type="match status" value="1"/>
</dbReference>
<dbReference type="SMART" id="SM00862">
    <property type="entry name" value="Trans_reg_C"/>
    <property type="match status" value="1"/>
</dbReference>
<proteinExistence type="inferred from homology"/>
<evidence type="ECO:0000256" key="6">
    <source>
        <dbReference type="PROSITE-ProRule" id="PRU01091"/>
    </source>
</evidence>
<keyword evidence="9" id="KW-1185">Reference proteome</keyword>
<dbReference type="InterPro" id="IPR027417">
    <property type="entry name" value="P-loop_NTPase"/>
</dbReference>
<keyword evidence="2" id="KW-0805">Transcription regulation</keyword>
<gene>
    <name evidence="8" type="ORF">ACFQVD_16415</name>
</gene>
<evidence type="ECO:0000256" key="5">
    <source>
        <dbReference type="PROSITE-ProRule" id="PRU00339"/>
    </source>
</evidence>
<evidence type="ECO:0000259" key="7">
    <source>
        <dbReference type="PROSITE" id="PS51755"/>
    </source>
</evidence>
<comment type="caution">
    <text evidence="8">The sequence shown here is derived from an EMBL/GenBank/DDBJ whole genome shotgun (WGS) entry which is preliminary data.</text>
</comment>
<evidence type="ECO:0000313" key="9">
    <source>
        <dbReference type="Proteomes" id="UP001596514"/>
    </source>
</evidence>
<dbReference type="Gene3D" id="3.40.50.300">
    <property type="entry name" value="P-loop containing nucleotide triphosphate hydrolases"/>
    <property type="match status" value="1"/>
</dbReference>
<dbReference type="PANTHER" id="PTHR35807">
    <property type="entry name" value="TRANSCRIPTIONAL REGULATOR REDD-RELATED"/>
    <property type="match status" value="1"/>
</dbReference>
<evidence type="ECO:0000256" key="4">
    <source>
        <dbReference type="ARBA" id="ARBA00023163"/>
    </source>
</evidence>
<dbReference type="CDD" id="cd15831">
    <property type="entry name" value="BTAD"/>
    <property type="match status" value="1"/>
</dbReference>
<comment type="similarity">
    <text evidence="1">Belongs to the AfsR/DnrI/RedD regulatory family.</text>
</comment>
<organism evidence="8 9">
    <name type="scientific">Streptosporangium amethystogenes subsp. fukuiense</name>
    <dbReference type="NCBI Taxonomy" id="698418"/>
    <lineage>
        <taxon>Bacteria</taxon>
        <taxon>Bacillati</taxon>
        <taxon>Actinomycetota</taxon>
        <taxon>Actinomycetes</taxon>
        <taxon>Streptosporangiales</taxon>
        <taxon>Streptosporangiaceae</taxon>
        <taxon>Streptosporangium</taxon>
    </lineage>
</organism>
<dbReference type="EMBL" id="JBHTEE010000001">
    <property type="protein sequence ID" value="MFC7601678.1"/>
    <property type="molecule type" value="Genomic_DNA"/>
</dbReference>
<name>A0ABW2T053_9ACTN</name>
<feature type="DNA-binding region" description="OmpR/PhoB-type" evidence="6">
    <location>
        <begin position="1"/>
        <end position="90"/>
    </location>
</feature>
<dbReference type="Gene3D" id="1.25.40.10">
    <property type="entry name" value="Tetratricopeptide repeat domain"/>
    <property type="match status" value="3"/>
</dbReference>
<keyword evidence="5" id="KW-0802">TPR repeat</keyword>